<dbReference type="InterPro" id="IPR011004">
    <property type="entry name" value="Trimer_LpxA-like_sf"/>
</dbReference>
<dbReference type="CDD" id="cd04647">
    <property type="entry name" value="LbH_MAT_like"/>
    <property type="match status" value="1"/>
</dbReference>
<keyword evidence="2 3" id="KW-0808">Transferase</keyword>
<dbReference type="RefSeq" id="WP_083599394.1">
    <property type="nucleotide sequence ID" value="NZ_FQZQ01000029.1"/>
</dbReference>
<dbReference type="GO" id="GO:0005829">
    <property type="term" value="C:cytosol"/>
    <property type="evidence" value="ECO:0007669"/>
    <property type="project" value="TreeGrafter"/>
</dbReference>
<dbReference type="SUPFAM" id="SSF51161">
    <property type="entry name" value="Trimeric LpxA-like enzymes"/>
    <property type="match status" value="1"/>
</dbReference>
<dbReference type="STRING" id="1470563.SAMN05444000_1299"/>
<comment type="similarity">
    <text evidence="1">Belongs to the transferase hexapeptide repeat family.</text>
</comment>
<evidence type="ECO:0000256" key="1">
    <source>
        <dbReference type="ARBA" id="ARBA00007274"/>
    </source>
</evidence>
<reference evidence="4" key="1">
    <citation type="submission" date="2016-11" db="EMBL/GenBank/DDBJ databases">
        <authorList>
            <person name="Varghese N."/>
            <person name="Submissions S."/>
        </authorList>
    </citation>
    <scope>NUCLEOTIDE SEQUENCE [LARGE SCALE GENOMIC DNA]</scope>
    <source>
        <strain evidence="4">DSM 100564</strain>
    </source>
</reference>
<evidence type="ECO:0000256" key="2">
    <source>
        <dbReference type="ARBA" id="ARBA00022679"/>
    </source>
</evidence>
<dbReference type="Gene3D" id="2.160.10.10">
    <property type="entry name" value="Hexapeptide repeat proteins"/>
    <property type="match status" value="1"/>
</dbReference>
<dbReference type="GO" id="GO:0008374">
    <property type="term" value="F:O-acyltransferase activity"/>
    <property type="evidence" value="ECO:0007669"/>
    <property type="project" value="TreeGrafter"/>
</dbReference>
<dbReference type="EMBL" id="FQZQ01000029">
    <property type="protein sequence ID" value="SHK43048.1"/>
    <property type="molecule type" value="Genomic_DNA"/>
</dbReference>
<accession>A0A1M6SEX3</accession>
<sequence length="172" mass="18846">MMKFLFSLMKNSGLFGLPGLRNWRDKTYAKFLNAPGIVVDNFVRIQKLHVSGLKSEFGKDIHVGYGALVDLSGGIKLGDRVTISEGAKIFTHTHPVDRGPMDWRENPIRLSQLEIEADVWIASNAVVLESVARIGAGAIVATGSVVTKNVDTREIVAGVPARHIGYRNSDEF</sequence>
<name>A0A1M6SEX3_9RHOB</name>
<gene>
    <name evidence="3" type="ORF">SAMN05444000_1299</name>
</gene>
<evidence type="ECO:0000313" key="3">
    <source>
        <dbReference type="EMBL" id="SHK43048.1"/>
    </source>
</evidence>
<dbReference type="PANTHER" id="PTHR23416:SF23">
    <property type="entry name" value="ACETYLTRANSFERASE C18B11.09C-RELATED"/>
    <property type="match status" value="1"/>
</dbReference>
<keyword evidence="4" id="KW-1185">Reference proteome</keyword>
<evidence type="ECO:0000313" key="4">
    <source>
        <dbReference type="Proteomes" id="UP000183982"/>
    </source>
</evidence>
<dbReference type="OrthoDB" id="9815592at2"/>
<proteinExistence type="inferred from homology"/>
<organism evidence="3 4">
    <name type="scientific">Shimia gijangensis</name>
    <dbReference type="NCBI Taxonomy" id="1470563"/>
    <lineage>
        <taxon>Bacteria</taxon>
        <taxon>Pseudomonadati</taxon>
        <taxon>Pseudomonadota</taxon>
        <taxon>Alphaproteobacteria</taxon>
        <taxon>Rhodobacterales</taxon>
        <taxon>Roseobacteraceae</taxon>
    </lineage>
</organism>
<dbReference type="InterPro" id="IPR051159">
    <property type="entry name" value="Hexapeptide_acetyltransf"/>
</dbReference>
<dbReference type="Proteomes" id="UP000183982">
    <property type="component" value="Unassembled WGS sequence"/>
</dbReference>
<dbReference type="AlphaFoldDB" id="A0A1M6SEX3"/>
<dbReference type="PANTHER" id="PTHR23416">
    <property type="entry name" value="SIALIC ACID SYNTHASE-RELATED"/>
    <property type="match status" value="1"/>
</dbReference>
<protein>
    <submittedName>
        <fullName evidence="3">Acetyltransferase (Isoleucine patch superfamily)</fullName>
    </submittedName>
</protein>